<feature type="non-terminal residue" evidence="1">
    <location>
        <position position="154"/>
    </location>
</feature>
<protein>
    <submittedName>
        <fullName evidence="1">Contractile injection system protein, VgrG/Pvc8 family</fullName>
    </submittedName>
</protein>
<sequence length="154" mass="17207">MSGTLIKKTTDAVQQLSGQSRYRVDVHECSDFLDVLRYNAVESLSQPWRYDVAVTCSSKDIACEALLLKPASFTFQTPVFDGTPALPVRTVFGVVESFRRVSTSNDDTHYALTIVPRIALLDYTKGSEIYLNQSVTEVVEQVLRKHGLEGPDFE</sequence>
<dbReference type="RefSeq" id="WP_285157135.1">
    <property type="nucleotide sequence ID" value="NZ_JASSOM010000043.1"/>
</dbReference>
<dbReference type="EMBL" id="JASSOM010000043">
    <property type="protein sequence ID" value="MDK9362613.1"/>
    <property type="molecule type" value="Genomic_DNA"/>
</dbReference>
<evidence type="ECO:0000313" key="1">
    <source>
        <dbReference type="EMBL" id="MDK9362613.1"/>
    </source>
</evidence>
<dbReference type="SUPFAM" id="SSF69279">
    <property type="entry name" value="Phage tail proteins"/>
    <property type="match status" value="1"/>
</dbReference>
<keyword evidence="2" id="KW-1185">Reference proteome</keyword>
<reference evidence="1 2" key="1">
    <citation type="submission" date="2023-06" db="EMBL/GenBank/DDBJ databases">
        <title>Identification and characterization of antibiotic-resistant Gram-negative bacteria.</title>
        <authorList>
            <person name="Cho G.-S."/>
            <person name="Lee J."/>
            <person name="Tai E."/>
            <person name="Jeong S."/>
            <person name="Kim I."/>
            <person name="Kim B.-E."/>
            <person name="Jeong M.-I."/>
            <person name="Oh K.-K."/>
            <person name="Franz C.M.A.P."/>
        </authorList>
    </citation>
    <scope>NUCLEOTIDE SEQUENCE [LARGE SCALE GENOMIC DNA]</scope>
    <source>
        <strain evidence="1 2">V106_12</strain>
    </source>
</reference>
<organism evidence="1 2">
    <name type="scientific">Lelliottia wanjuensis</name>
    <dbReference type="NCBI Taxonomy" id="3050585"/>
    <lineage>
        <taxon>Bacteria</taxon>
        <taxon>Pseudomonadati</taxon>
        <taxon>Pseudomonadota</taxon>
        <taxon>Gammaproteobacteria</taxon>
        <taxon>Enterobacterales</taxon>
        <taxon>Enterobacteriaceae</taxon>
        <taxon>Lelliottia</taxon>
    </lineage>
</organism>
<accession>A0AAP4FRH4</accession>
<dbReference type="Proteomes" id="UP001223214">
    <property type="component" value="Unassembled WGS sequence"/>
</dbReference>
<comment type="caution">
    <text evidence="1">The sequence shown here is derived from an EMBL/GenBank/DDBJ whole genome shotgun (WGS) entry which is preliminary data.</text>
</comment>
<proteinExistence type="predicted"/>
<dbReference type="Gene3D" id="2.30.110.50">
    <property type="match status" value="1"/>
</dbReference>
<dbReference type="Pfam" id="PF05954">
    <property type="entry name" value="Phage_GPD"/>
    <property type="match status" value="1"/>
</dbReference>
<evidence type="ECO:0000313" key="2">
    <source>
        <dbReference type="Proteomes" id="UP001223214"/>
    </source>
</evidence>
<name>A0AAP4FRH4_9ENTR</name>
<dbReference type="AlphaFoldDB" id="A0AAP4FRH4"/>
<gene>
    <name evidence="1" type="ORF">QQF32_05335</name>
</gene>